<reference evidence="1 2" key="1">
    <citation type="submission" date="2016-04" db="EMBL/GenBank/DDBJ databases">
        <title>Acidithiobacillus ferrooxidans genome sequencing and assembly.</title>
        <authorList>
            <person name="Zhou Z."/>
        </authorList>
    </citation>
    <scope>NUCLEOTIDE SEQUENCE [LARGE SCALE GENOMIC DNA]</scope>
    <source>
        <strain evidence="1 2">BY0502</strain>
    </source>
</reference>
<dbReference type="InterPro" id="IPR012337">
    <property type="entry name" value="RNaseH-like_sf"/>
</dbReference>
<dbReference type="SUPFAM" id="SSF53098">
    <property type="entry name" value="Ribonuclease H-like"/>
    <property type="match status" value="1"/>
</dbReference>
<dbReference type="AlphaFoldDB" id="A0A179BPQ1"/>
<dbReference type="EMBL" id="LVXZ01000013">
    <property type="protein sequence ID" value="OAP93280.1"/>
    <property type="molecule type" value="Genomic_DNA"/>
</dbReference>
<sequence>MSATLLGNAATGATPKIVFLNVHFSDGAHPEPVEIAVVTAEKLGKGFTPVFSHDTFCKPDKGRHLPPYTSARLGISRTLMESACTVETARHSISDLIAAEEPVAIVCHTNVLETKEFIGNATSTDKAAPLWVSTERAAIKLWPQWNDHGLAFLGHALGLETLNIVKGSCRSNRNGHLKSAWGEAMGIVALFNHTVATAQERNPDIRSLKGFIQWLEQPDPAIAKSTVHRLHLEAMCSTTLRAMATTRDPDIKAACLEVLQERSREMLPQRSRKSQAG</sequence>
<organism evidence="1 2">
    <name type="scientific">Acidithiobacillus ferrooxidans</name>
    <name type="common">Thiobacillus ferrooxidans</name>
    <dbReference type="NCBI Taxonomy" id="920"/>
    <lineage>
        <taxon>Bacteria</taxon>
        <taxon>Pseudomonadati</taxon>
        <taxon>Pseudomonadota</taxon>
        <taxon>Acidithiobacillia</taxon>
        <taxon>Acidithiobacillales</taxon>
        <taxon>Acidithiobacillaceae</taxon>
        <taxon>Acidithiobacillus</taxon>
    </lineage>
</organism>
<evidence type="ECO:0000313" key="1">
    <source>
        <dbReference type="EMBL" id="OAP93280.1"/>
    </source>
</evidence>
<accession>A0A179BPQ1</accession>
<dbReference type="Proteomes" id="UP000078302">
    <property type="component" value="Unassembled WGS sequence"/>
</dbReference>
<dbReference type="RefSeq" id="WP_064217969.1">
    <property type="nucleotide sequence ID" value="NZ_LVXZ01000013.1"/>
</dbReference>
<name>A0A179BPQ1_ACIFR</name>
<keyword evidence="2" id="KW-1185">Reference proteome</keyword>
<protein>
    <recommendedName>
        <fullName evidence="3">Exonuclease domain-containing protein</fullName>
    </recommendedName>
</protein>
<gene>
    <name evidence="1" type="ORF">A4H96_01600</name>
</gene>
<comment type="caution">
    <text evidence="1">The sequence shown here is derived from an EMBL/GenBank/DDBJ whole genome shotgun (WGS) entry which is preliminary data.</text>
</comment>
<evidence type="ECO:0008006" key="3">
    <source>
        <dbReference type="Google" id="ProtNLM"/>
    </source>
</evidence>
<proteinExistence type="predicted"/>
<evidence type="ECO:0000313" key="2">
    <source>
        <dbReference type="Proteomes" id="UP000078302"/>
    </source>
</evidence>